<dbReference type="STRING" id="641025.SAMN05421507_108121"/>
<dbReference type="RefSeq" id="WP_090099415.1">
    <property type="nucleotide sequence ID" value="NZ_FNIX01000008.1"/>
</dbReference>
<dbReference type="Gene3D" id="1.10.287.1060">
    <property type="entry name" value="ESAT-6-like"/>
    <property type="match status" value="1"/>
</dbReference>
<dbReference type="InterPro" id="IPR036689">
    <property type="entry name" value="ESAT-6-like_sf"/>
</dbReference>
<evidence type="ECO:0008006" key="3">
    <source>
        <dbReference type="Google" id="ProtNLM"/>
    </source>
</evidence>
<accession>A0A1H0SM03</accession>
<dbReference type="SUPFAM" id="SSF140453">
    <property type="entry name" value="EsxAB dimer-like"/>
    <property type="match status" value="1"/>
</dbReference>
<reference evidence="2" key="1">
    <citation type="submission" date="2016-10" db="EMBL/GenBank/DDBJ databases">
        <authorList>
            <person name="Varghese N."/>
            <person name="Submissions S."/>
        </authorList>
    </citation>
    <scope>NUCLEOTIDE SEQUENCE [LARGE SCALE GENOMIC DNA]</scope>
    <source>
        <strain evidence="2">CGMCC 4.6609</strain>
    </source>
</reference>
<dbReference type="OrthoDB" id="3694438at2"/>
<dbReference type="EMBL" id="FNIX01000008">
    <property type="protein sequence ID" value="SDP42186.1"/>
    <property type="molecule type" value="Genomic_DNA"/>
</dbReference>
<sequence>MTQPTYTYSGAINNNVAAEMMDANVRVKAELDQMHADLQASLSAWQSPTSKSQYEARKRRWDSAASSMPISLQAASDTLQNMTTRMNNTETALTDGWA</sequence>
<organism evidence="1 2">
    <name type="scientific">Lentzea jiangxiensis</name>
    <dbReference type="NCBI Taxonomy" id="641025"/>
    <lineage>
        <taxon>Bacteria</taxon>
        <taxon>Bacillati</taxon>
        <taxon>Actinomycetota</taxon>
        <taxon>Actinomycetes</taxon>
        <taxon>Pseudonocardiales</taxon>
        <taxon>Pseudonocardiaceae</taxon>
        <taxon>Lentzea</taxon>
    </lineage>
</organism>
<dbReference type="AlphaFoldDB" id="A0A1H0SM03"/>
<keyword evidence="2" id="KW-1185">Reference proteome</keyword>
<name>A0A1H0SM03_9PSEU</name>
<gene>
    <name evidence="1" type="ORF">SAMN05421507_108121</name>
</gene>
<dbReference type="Proteomes" id="UP000199691">
    <property type="component" value="Unassembled WGS sequence"/>
</dbReference>
<evidence type="ECO:0000313" key="2">
    <source>
        <dbReference type="Proteomes" id="UP000199691"/>
    </source>
</evidence>
<proteinExistence type="predicted"/>
<protein>
    <recommendedName>
        <fullName evidence="3">WXG100 family type VII secretion target</fullName>
    </recommendedName>
</protein>
<evidence type="ECO:0000313" key="1">
    <source>
        <dbReference type="EMBL" id="SDP42186.1"/>
    </source>
</evidence>